<organism evidence="2 3">
    <name type="scientific">Variovorax humicola</name>
    <dbReference type="NCBI Taxonomy" id="1769758"/>
    <lineage>
        <taxon>Bacteria</taxon>
        <taxon>Pseudomonadati</taxon>
        <taxon>Pseudomonadota</taxon>
        <taxon>Betaproteobacteria</taxon>
        <taxon>Burkholderiales</taxon>
        <taxon>Comamonadaceae</taxon>
        <taxon>Variovorax</taxon>
    </lineage>
</organism>
<protein>
    <recommendedName>
        <fullName evidence="4">DUF2306 domain-containing protein</fullName>
    </recommendedName>
</protein>
<dbReference type="Proteomes" id="UP001363010">
    <property type="component" value="Unassembled WGS sequence"/>
</dbReference>
<keyword evidence="3" id="KW-1185">Reference proteome</keyword>
<feature type="transmembrane region" description="Helical" evidence="1">
    <location>
        <begin position="133"/>
        <end position="154"/>
    </location>
</feature>
<keyword evidence="1" id="KW-0472">Membrane</keyword>
<reference evidence="2 3" key="1">
    <citation type="submission" date="2024-03" db="EMBL/GenBank/DDBJ databases">
        <title>Novel species of the genus Variovorax.</title>
        <authorList>
            <person name="Liu Q."/>
            <person name="Xin Y.-H."/>
        </authorList>
    </citation>
    <scope>NUCLEOTIDE SEQUENCE [LARGE SCALE GENOMIC DNA]</scope>
    <source>
        <strain evidence="2 3">KACC 18501</strain>
    </source>
</reference>
<feature type="transmembrane region" description="Helical" evidence="1">
    <location>
        <begin position="94"/>
        <end position="113"/>
    </location>
</feature>
<name>A0ABU8W6X6_9BURK</name>
<dbReference type="RefSeq" id="WP_340366776.1">
    <property type="nucleotide sequence ID" value="NZ_JBBKZV010000025.1"/>
</dbReference>
<evidence type="ECO:0000313" key="3">
    <source>
        <dbReference type="Proteomes" id="UP001363010"/>
    </source>
</evidence>
<sequence>MLGLTSLGIVHTAISLVAVVAGVIAFFRYKEIVPGTRLGQVYIWTTVLTCLTGFGSFQHGGFGKPHALGILTLIVLAVAAVAGRTQLFGRVSKYVETISYTTTFFFHMIPGFTESLTRLPAGSPVFSSAEDPGLQPVVGIVFVLFLIGAVLQVLRLRGAGRAAAVV</sequence>
<keyword evidence="1" id="KW-1133">Transmembrane helix</keyword>
<evidence type="ECO:0000256" key="1">
    <source>
        <dbReference type="SAM" id="Phobius"/>
    </source>
</evidence>
<gene>
    <name evidence="2" type="ORF">WKW80_27560</name>
</gene>
<dbReference type="EMBL" id="JBBKZV010000025">
    <property type="protein sequence ID" value="MEJ8825744.1"/>
    <property type="molecule type" value="Genomic_DNA"/>
</dbReference>
<feature type="transmembrane region" description="Helical" evidence="1">
    <location>
        <begin position="6"/>
        <end position="29"/>
    </location>
</feature>
<feature type="transmembrane region" description="Helical" evidence="1">
    <location>
        <begin position="41"/>
        <end position="59"/>
    </location>
</feature>
<proteinExistence type="predicted"/>
<feature type="transmembrane region" description="Helical" evidence="1">
    <location>
        <begin position="65"/>
        <end position="82"/>
    </location>
</feature>
<evidence type="ECO:0008006" key="4">
    <source>
        <dbReference type="Google" id="ProtNLM"/>
    </source>
</evidence>
<evidence type="ECO:0000313" key="2">
    <source>
        <dbReference type="EMBL" id="MEJ8825744.1"/>
    </source>
</evidence>
<keyword evidence="1" id="KW-0812">Transmembrane</keyword>
<accession>A0ABU8W6X6</accession>
<comment type="caution">
    <text evidence="2">The sequence shown here is derived from an EMBL/GenBank/DDBJ whole genome shotgun (WGS) entry which is preliminary data.</text>
</comment>